<feature type="repeat" description="ARM" evidence="6">
    <location>
        <begin position="18"/>
        <end position="46"/>
    </location>
</feature>
<proteinExistence type="inferred from homology"/>
<dbReference type="Gene3D" id="1.25.10.10">
    <property type="entry name" value="Leucine-rich Repeat Variant"/>
    <property type="match status" value="1"/>
</dbReference>
<dbReference type="GO" id="GO:0005634">
    <property type="term" value="C:nucleus"/>
    <property type="evidence" value="ECO:0007669"/>
    <property type="project" value="TreeGrafter"/>
</dbReference>
<dbReference type="PANTHER" id="PTHR10372:SF3">
    <property type="entry name" value="PLAKOPHILIN-1"/>
    <property type="match status" value="1"/>
</dbReference>
<gene>
    <name evidence="8" type="ORF">JZ751_021277</name>
</gene>
<evidence type="ECO:0000313" key="9">
    <source>
        <dbReference type="Proteomes" id="UP000824540"/>
    </source>
</evidence>
<sequence>MFPQVSSVMSQTIVQKLNGLPEIIPLLQSSTPSVQKTAVSLVGNLSRTPSLQTLRQEMTHMPMQEVTRMTAFRSAAREVLPHLAAIISTGENAKRSADDTLTTACNTFHSLLKVEPELARRVVNDTLVNSLSYLSSNGALPKSGKAASLLLYGLWGEKEIQSILKKSQLWAIAPLRNACAGRGAKGRAKPGRACLCLFVCAPTPAPAKPCVIHPPHPHPTPAPPTPTPPDHPTLPHHPPQCFPGEALKQNSAGIRRNGSMCLQGFVSVREV</sequence>
<organism evidence="8 9">
    <name type="scientific">Albula glossodonta</name>
    <name type="common">roundjaw bonefish</name>
    <dbReference type="NCBI Taxonomy" id="121402"/>
    <lineage>
        <taxon>Eukaryota</taxon>
        <taxon>Metazoa</taxon>
        <taxon>Chordata</taxon>
        <taxon>Craniata</taxon>
        <taxon>Vertebrata</taxon>
        <taxon>Euteleostomi</taxon>
        <taxon>Actinopterygii</taxon>
        <taxon>Neopterygii</taxon>
        <taxon>Teleostei</taxon>
        <taxon>Albuliformes</taxon>
        <taxon>Albulidae</taxon>
        <taxon>Albula</taxon>
    </lineage>
</organism>
<dbReference type="EMBL" id="JAFBMS010000402">
    <property type="protein sequence ID" value="KAG9331000.1"/>
    <property type="molecule type" value="Genomic_DNA"/>
</dbReference>
<dbReference type="GO" id="GO:0098609">
    <property type="term" value="P:cell-cell adhesion"/>
    <property type="evidence" value="ECO:0007669"/>
    <property type="project" value="InterPro"/>
</dbReference>
<evidence type="ECO:0000256" key="3">
    <source>
        <dbReference type="ARBA" id="ARBA00022737"/>
    </source>
</evidence>
<dbReference type="OrthoDB" id="8953980at2759"/>
<feature type="compositionally biased region" description="Pro residues" evidence="7">
    <location>
        <begin position="218"/>
        <end position="241"/>
    </location>
</feature>
<reference evidence="8" key="1">
    <citation type="thesis" date="2021" institute="BYU ScholarsArchive" country="Provo, UT, USA">
        <title>Applications of and Algorithms for Genome Assembly and Genomic Analyses with an Emphasis on Marine Teleosts.</title>
        <authorList>
            <person name="Pickett B.D."/>
        </authorList>
    </citation>
    <scope>NUCLEOTIDE SEQUENCE</scope>
    <source>
        <strain evidence="8">HI-2016</strain>
    </source>
</reference>
<dbReference type="GO" id="GO:0005886">
    <property type="term" value="C:plasma membrane"/>
    <property type="evidence" value="ECO:0007669"/>
    <property type="project" value="TreeGrafter"/>
</dbReference>
<evidence type="ECO:0000256" key="5">
    <source>
        <dbReference type="ARBA" id="ARBA00022949"/>
    </source>
</evidence>
<dbReference type="InterPro" id="IPR016024">
    <property type="entry name" value="ARM-type_fold"/>
</dbReference>
<evidence type="ECO:0000256" key="1">
    <source>
        <dbReference type="ARBA" id="ARBA00004282"/>
    </source>
</evidence>
<dbReference type="GO" id="GO:0005737">
    <property type="term" value="C:cytoplasm"/>
    <property type="evidence" value="ECO:0007669"/>
    <property type="project" value="TreeGrafter"/>
</dbReference>
<dbReference type="InterPro" id="IPR000225">
    <property type="entry name" value="Armadillo"/>
</dbReference>
<dbReference type="Pfam" id="PF00514">
    <property type="entry name" value="Arm"/>
    <property type="match status" value="1"/>
</dbReference>
<dbReference type="AlphaFoldDB" id="A0A8T2MUY0"/>
<keyword evidence="9" id="KW-1185">Reference proteome</keyword>
<keyword evidence="5" id="KW-0965">Cell junction</keyword>
<keyword evidence="4" id="KW-0130">Cell adhesion</keyword>
<evidence type="ECO:0000256" key="7">
    <source>
        <dbReference type="SAM" id="MobiDB-lite"/>
    </source>
</evidence>
<dbReference type="SMART" id="SM00185">
    <property type="entry name" value="ARM"/>
    <property type="match status" value="1"/>
</dbReference>
<comment type="similarity">
    <text evidence="2">Belongs to the beta-catenin family.</text>
</comment>
<comment type="caution">
    <text evidence="8">The sequence shown here is derived from an EMBL/GenBank/DDBJ whole genome shotgun (WGS) entry which is preliminary data.</text>
</comment>
<evidence type="ECO:0000256" key="6">
    <source>
        <dbReference type="PROSITE-ProRule" id="PRU00259"/>
    </source>
</evidence>
<evidence type="ECO:0000313" key="8">
    <source>
        <dbReference type="EMBL" id="KAG9331000.1"/>
    </source>
</evidence>
<dbReference type="GO" id="GO:0005912">
    <property type="term" value="C:adherens junction"/>
    <property type="evidence" value="ECO:0007669"/>
    <property type="project" value="TreeGrafter"/>
</dbReference>
<accession>A0A8T2MUY0</accession>
<dbReference type="PANTHER" id="PTHR10372">
    <property type="entry name" value="PLAKOPHILLIN-RELATED"/>
    <property type="match status" value="1"/>
</dbReference>
<protein>
    <submittedName>
        <fullName evidence="8">Uncharacterized protein</fullName>
    </submittedName>
</protein>
<evidence type="ECO:0000256" key="2">
    <source>
        <dbReference type="ARBA" id="ARBA00005462"/>
    </source>
</evidence>
<dbReference type="PROSITE" id="PS50176">
    <property type="entry name" value="ARM_REPEAT"/>
    <property type="match status" value="1"/>
</dbReference>
<evidence type="ECO:0000256" key="4">
    <source>
        <dbReference type="ARBA" id="ARBA00022889"/>
    </source>
</evidence>
<comment type="subcellular location">
    <subcellularLocation>
        <location evidence="1">Cell junction</location>
    </subcellularLocation>
</comment>
<dbReference type="Proteomes" id="UP000824540">
    <property type="component" value="Unassembled WGS sequence"/>
</dbReference>
<name>A0A8T2MUY0_9TELE</name>
<feature type="region of interest" description="Disordered" evidence="7">
    <location>
        <begin position="218"/>
        <end position="246"/>
    </location>
</feature>
<dbReference type="InterPro" id="IPR028435">
    <property type="entry name" value="Plakophilin/d_Catenin"/>
</dbReference>
<dbReference type="InterPro" id="IPR011989">
    <property type="entry name" value="ARM-like"/>
</dbReference>
<dbReference type="SUPFAM" id="SSF48371">
    <property type="entry name" value="ARM repeat"/>
    <property type="match status" value="1"/>
</dbReference>
<keyword evidence="3" id="KW-0677">Repeat</keyword>